<dbReference type="STRING" id="1503054.WT74_00995"/>
<reference evidence="1 2" key="1">
    <citation type="submission" date="2015-11" db="EMBL/GenBank/DDBJ databases">
        <title>Expanding the genomic diversity of Burkholderia species for the development of highly accurate diagnostics.</title>
        <authorList>
            <person name="Sahl J."/>
            <person name="Keim P."/>
            <person name="Wagner D."/>
        </authorList>
    </citation>
    <scope>NUCLEOTIDE SEQUENCE [LARGE SCALE GENOMIC DNA]</scope>
    <source>
        <strain evidence="1 2">MSMB1960WGS</strain>
    </source>
</reference>
<name>A0A106NX16_9BURK</name>
<comment type="caution">
    <text evidence="1">The sequence shown here is derived from an EMBL/GenBank/DDBJ whole genome shotgun (WGS) entry which is preliminary data.</text>
</comment>
<dbReference type="NCBIfam" id="TIGR01634">
    <property type="entry name" value="tail_P2_I"/>
    <property type="match status" value="1"/>
</dbReference>
<sequence length="188" mass="21114">MSELLPPNATPLERRAATALAASVDLPVPVRGYWNPDDCPAALLPYLAAEVSVDGWELAESDDARRALIRSAIALHQKRGTPWAIREVIRRLGFGEVTIVEGRRVRRRDGSARYNGDYVHGRDTAWAEYIVKLSRPITRDQADNLKAVLERCAPRRSMLASLDYREAPIRYNGFARRDGQYNRGSINA</sequence>
<evidence type="ECO:0000313" key="2">
    <source>
        <dbReference type="Proteomes" id="UP000068603"/>
    </source>
</evidence>
<accession>A0A106NX16</accession>
<dbReference type="EMBL" id="LPHB01000068">
    <property type="protein sequence ID" value="KWA56459.1"/>
    <property type="molecule type" value="Genomic_DNA"/>
</dbReference>
<dbReference type="Pfam" id="PF09684">
    <property type="entry name" value="Tail_P2_I"/>
    <property type="match status" value="1"/>
</dbReference>
<protein>
    <submittedName>
        <fullName evidence="1">Phage tail protein</fullName>
    </submittedName>
</protein>
<organism evidence="1">
    <name type="scientific">Burkholderia stagnalis</name>
    <dbReference type="NCBI Taxonomy" id="1503054"/>
    <lineage>
        <taxon>Bacteria</taxon>
        <taxon>Pseudomonadati</taxon>
        <taxon>Pseudomonadota</taxon>
        <taxon>Betaproteobacteria</taxon>
        <taxon>Burkholderiales</taxon>
        <taxon>Burkholderiaceae</taxon>
        <taxon>Burkholderia</taxon>
        <taxon>Burkholderia cepacia complex</taxon>
    </lineage>
</organism>
<proteinExistence type="predicted"/>
<dbReference type="AlphaFoldDB" id="A0A106NX16"/>
<dbReference type="RefSeq" id="WP_060149339.1">
    <property type="nucleotide sequence ID" value="NZ_LPGD01000047.1"/>
</dbReference>
<dbReference type="Proteomes" id="UP000068603">
    <property type="component" value="Unassembled WGS sequence"/>
</dbReference>
<gene>
    <name evidence="1" type="ORF">WT44_24955</name>
</gene>
<evidence type="ECO:0000313" key="1">
    <source>
        <dbReference type="EMBL" id="KWA56459.1"/>
    </source>
</evidence>
<dbReference type="InterPro" id="IPR006521">
    <property type="entry name" value="Tail_protein_I"/>
</dbReference>